<comment type="caution">
    <text evidence="2">The sequence shown here is derived from an EMBL/GenBank/DDBJ whole genome shotgun (WGS) entry which is preliminary data.</text>
</comment>
<evidence type="ECO:0000313" key="2">
    <source>
        <dbReference type="EMBL" id="NKY57442.1"/>
    </source>
</evidence>
<dbReference type="Proteomes" id="UP000570678">
    <property type="component" value="Unassembled WGS sequence"/>
</dbReference>
<name>A0A846YIN8_9NOCA</name>
<reference evidence="2 3" key="1">
    <citation type="submission" date="2020-04" db="EMBL/GenBank/DDBJ databases">
        <title>MicrobeNet Type strains.</title>
        <authorList>
            <person name="Nicholson A.C."/>
        </authorList>
    </citation>
    <scope>NUCLEOTIDE SEQUENCE [LARGE SCALE GENOMIC DNA]</scope>
    <source>
        <strain evidence="2 3">JCM 3332</strain>
    </source>
</reference>
<keyword evidence="3" id="KW-1185">Reference proteome</keyword>
<dbReference type="AlphaFoldDB" id="A0A846YIN8"/>
<dbReference type="RefSeq" id="WP_168433904.1">
    <property type="nucleotide sequence ID" value="NZ_JAAXOT010000007.1"/>
</dbReference>
<feature type="domain" description="Probable transposase IS891/IS1136/IS1341" evidence="1">
    <location>
        <begin position="5"/>
        <end position="48"/>
    </location>
</feature>
<proteinExistence type="predicted"/>
<accession>A0A846YIN8</accession>
<dbReference type="EMBL" id="JAAXOT010000007">
    <property type="protein sequence ID" value="NKY57442.1"/>
    <property type="molecule type" value="Genomic_DNA"/>
</dbReference>
<gene>
    <name evidence="2" type="ORF">HGA15_15030</name>
</gene>
<sequence>MVEDRSLPEVDSAVGIDLGLSRFAVFSNGAKIDSPRFLQQAERRLKKA</sequence>
<protein>
    <recommendedName>
        <fullName evidence="1">Probable transposase IS891/IS1136/IS1341 domain-containing protein</fullName>
    </recommendedName>
</protein>
<organism evidence="2 3">
    <name type="scientific">Nocardia flavorosea</name>
    <dbReference type="NCBI Taxonomy" id="53429"/>
    <lineage>
        <taxon>Bacteria</taxon>
        <taxon>Bacillati</taxon>
        <taxon>Actinomycetota</taxon>
        <taxon>Actinomycetes</taxon>
        <taxon>Mycobacteriales</taxon>
        <taxon>Nocardiaceae</taxon>
        <taxon>Nocardia</taxon>
    </lineage>
</organism>
<evidence type="ECO:0000313" key="3">
    <source>
        <dbReference type="Proteomes" id="UP000570678"/>
    </source>
</evidence>
<dbReference type="Pfam" id="PF01385">
    <property type="entry name" value="OrfB_IS605"/>
    <property type="match status" value="1"/>
</dbReference>
<evidence type="ECO:0000259" key="1">
    <source>
        <dbReference type="Pfam" id="PF01385"/>
    </source>
</evidence>
<dbReference type="InterPro" id="IPR001959">
    <property type="entry name" value="Transposase"/>
</dbReference>